<dbReference type="PANTHER" id="PTHR34293">
    <property type="entry name" value="HTH-TYPE TRANSCRIPTIONAL REGULATOR TRMBL2"/>
    <property type="match status" value="1"/>
</dbReference>
<dbReference type="Pfam" id="PF01978">
    <property type="entry name" value="TrmB"/>
    <property type="match status" value="1"/>
</dbReference>
<gene>
    <name evidence="2" type="ORF">ENT43_03520</name>
</gene>
<comment type="caution">
    <text evidence="2">The sequence shown here is derived from an EMBL/GenBank/DDBJ whole genome shotgun (WGS) entry which is preliminary data.</text>
</comment>
<name>A0A7C4R2T7_UNCC3</name>
<evidence type="ECO:0000313" key="2">
    <source>
        <dbReference type="EMBL" id="HGT71302.1"/>
    </source>
</evidence>
<dbReference type="AlphaFoldDB" id="A0A7C4R2T7"/>
<protein>
    <recommendedName>
        <fullName evidence="1">Transcription regulator TrmB N-terminal domain-containing protein</fullName>
    </recommendedName>
</protein>
<dbReference type="Gene3D" id="1.10.10.10">
    <property type="entry name" value="Winged helix-like DNA-binding domain superfamily/Winged helix DNA-binding domain"/>
    <property type="match status" value="1"/>
</dbReference>
<dbReference type="PANTHER" id="PTHR34293:SF1">
    <property type="entry name" value="HTH-TYPE TRANSCRIPTIONAL REGULATOR TRMBL2"/>
    <property type="match status" value="1"/>
</dbReference>
<sequence length="241" mass="28314">MLEKELKELGFDEKEAMVYIALLELGPSPVAMIAKKTGIKRTGIYYDLENLREKGYISETVENKKKKYIAEEPERIKKIFQQRVERLNQIIPDLTNLATTNLSKPSVRYFVGKEGLKIMFLDSLELPKKSEILAFVSDEPEKFLPEFIKTYRAKRIKKKIIYKGIIKESKRAKELKRHAKKLYFEFKLIPANIFDPKLEINIYGNKIVFASFEYELLGVMIESKIIADTMRQIFNLVWEKY</sequence>
<dbReference type="InterPro" id="IPR002831">
    <property type="entry name" value="Tscrpt_reg_TrmB_N"/>
</dbReference>
<feature type="domain" description="Transcription regulator TrmB N-terminal" evidence="1">
    <location>
        <begin position="6"/>
        <end position="74"/>
    </location>
</feature>
<dbReference type="InterPro" id="IPR051797">
    <property type="entry name" value="TrmB-like"/>
</dbReference>
<dbReference type="InterPro" id="IPR036390">
    <property type="entry name" value="WH_DNA-bd_sf"/>
</dbReference>
<evidence type="ECO:0000259" key="1">
    <source>
        <dbReference type="Pfam" id="PF01978"/>
    </source>
</evidence>
<dbReference type="SUPFAM" id="SSF46785">
    <property type="entry name" value="Winged helix' DNA-binding domain"/>
    <property type="match status" value="1"/>
</dbReference>
<dbReference type="EMBL" id="DSYQ01000018">
    <property type="protein sequence ID" value="HGT71302.1"/>
    <property type="molecule type" value="Genomic_DNA"/>
</dbReference>
<organism evidence="2">
    <name type="scientific">candidate division CPR3 bacterium</name>
    <dbReference type="NCBI Taxonomy" id="2268181"/>
    <lineage>
        <taxon>Bacteria</taxon>
        <taxon>Bacteria division CPR3</taxon>
    </lineage>
</organism>
<dbReference type="InterPro" id="IPR036388">
    <property type="entry name" value="WH-like_DNA-bd_sf"/>
</dbReference>
<reference evidence="2" key="1">
    <citation type="journal article" date="2020" name="mSystems">
        <title>Genome- and Community-Level Interaction Insights into Carbon Utilization and Element Cycling Functions of Hydrothermarchaeota in Hydrothermal Sediment.</title>
        <authorList>
            <person name="Zhou Z."/>
            <person name="Liu Y."/>
            <person name="Xu W."/>
            <person name="Pan J."/>
            <person name="Luo Z.H."/>
            <person name="Li M."/>
        </authorList>
    </citation>
    <scope>NUCLEOTIDE SEQUENCE [LARGE SCALE GENOMIC DNA]</scope>
    <source>
        <strain evidence="2">SpSt-579</strain>
    </source>
</reference>
<proteinExistence type="predicted"/>
<accession>A0A7C4R2T7</accession>